<dbReference type="GO" id="GO:0080153">
    <property type="term" value="P:negative regulation of reductive pentose-phosphate cycle"/>
    <property type="evidence" value="ECO:0007669"/>
    <property type="project" value="TreeGrafter"/>
</dbReference>
<reference evidence="2 3" key="1">
    <citation type="journal article" date="2019" name="Genome Biol. Evol.">
        <title>Day and night: Metabolic profiles and evolutionary relationships of six axenic non-marine cyanobacteria.</title>
        <authorList>
            <person name="Will S.E."/>
            <person name="Henke P."/>
            <person name="Boedeker C."/>
            <person name="Huang S."/>
            <person name="Brinkmann H."/>
            <person name="Rohde M."/>
            <person name="Jarek M."/>
            <person name="Friedl T."/>
            <person name="Seufert S."/>
            <person name="Schumacher M."/>
            <person name="Overmann J."/>
            <person name="Neumann-Schaal M."/>
            <person name="Petersen J."/>
        </authorList>
    </citation>
    <scope>NUCLEOTIDE SEQUENCE [LARGE SCALE GENOMIC DNA]</scope>
    <source>
        <strain evidence="2 3">PCC 6912</strain>
    </source>
</reference>
<dbReference type="PANTHER" id="PTHR33921:SF15">
    <property type="entry name" value="CALVIN CYCLE PROTEIN CP12-2, CHLOROPLASTIC"/>
    <property type="match status" value="1"/>
</dbReference>
<keyword evidence="3" id="KW-1185">Reference proteome</keyword>
<dbReference type="Proteomes" id="UP000268857">
    <property type="component" value="Unassembled WGS sequence"/>
</dbReference>
<dbReference type="InterPro" id="IPR039314">
    <property type="entry name" value="CP12-like"/>
</dbReference>
<feature type="domain" description="CP12" evidence="1">
    <location>
        <begin position="16"/>
        <end position="86"/>
    </location>
</feature>
<dbReference type="STRING" id="211165.GCA_000317285_00775"/>
<dbReference type="SMART" id="SM01093">
    <property type="entry name" value="CP12"/>
    <property type="match status" value="1"/>
</dbReference>
<evidence type="ECO:0000259" key="1">
    <source>
        <dbReference type="SMART" id="SM01093"/>
    </source>
</evidence>
<protein>
    <recommendedName>
        <fullName evidence="1">CP12 domain-containing protein</fullName>
    </recommendedName>
</protein>
<sequence>MAKSLDVIQTSVPFDIEQAIAQAVAQAHTTCEVKGKHSSDCAVAWEIVEELQAEKFHQLMTAKNKTALEIYCETHPDAAECRIYDV</sequence>
<gene>
    <name evidence="2" type="ORF">PCC6912_18850</name>
</gene>
<dbReference type="AlphaFoldDB" id="A0A433NML3"/>
<accession>A0A433NML3</accession>
<dbReference type="InterPro" id="IPR003823">
    <property type="entry name" value="CP12_dom"/>
</dbReference>
<name>A0A433NML3_CHLFR</name>
<dbReference type="RefSeq" id="WP_016873341.1">
    <property type="nucleotide sequence ID" value="NZ_AJLN01000040.1"/>
</dbReference>
<dbReference type="EMBL" id="RSCJ01000005">
    <property type="protein sequence ID" value="RUR84291.1"/>
    <property type="molecule type" value="Genomic_DNA"/>
</dbReference>
<dbReference type="Pfam" id="PF02672">
    <property type="entry name" value="CP12"/>
    <property type="match status" value="1"/>
</dbReference>
<evidence type="ECO:0000313" key="2">
    <source>
        <dbReference type="EMBL" id="RUR84291.1"/>
    </source>
</evidence>
<dbReference type="PANTHER" id="PTHR33921">
    <property type="entry name" value="CALVIN CYCLE PROTEIN CP12-2, CHLOROPLASTIC"/>
    <property type="match status" value="1"/>
</dbReference>
<dbReference type="OrthoDB" id="9553701at2"/>
<comment type="caution">
    <text evidence="2">The sequence shown here is derived from an EMBL/GenBank/DDBJ whole genome shotgun (WGS) entry which is preliminary data.</text>
</comment>
<evidence type="ECO:0000313" key="3">
    <source>
        <dbReference type="Proteomes" id="UP000268857"/>
    </source>
</evidence>
<proteinExistence type="predicted"/>
<organism evidence="2 3">
    <name type="scientific">Chlorogloeopsis fritschii PCC 6912</name>
    <dbReference type="NCBI Taxonomy" id="211165"/>
    <lineage>
        <taxon>Bacteria</taxon>
        <taxon>Bacillati</taxon>
        <taxon>Cyanobacteriota</taxon>
        <taxon>Cyanophyceae</taxon>
        <taxon>Nostocales</taxon>
        <taxon>Chlorogloeopsidaceae</taxon>
        <taxon>Chlorogloeopsis</taxon>
    </lineage>
</organism>